<accession>A0A7M2GRL1</accession>
<dbReference type="KEGG" id="sbar:H5V43_21910"/>
<sequence>MNPFDHARSSARIHGGRWQDYHALHAWFDASKATHCHFSHRALRHHHEGIAEAEMLFGLAIRNADGALVSLEAVARQHIEEDCRYLPAAADWLADFDMPDWFTRPSPDPFNLARTSALRFGGELDSYLPLHQWFLATRDWVDGPAHFFFRHHAFGIYEAEHRFGPAIDNGSGGIATRVVAEQHVRSILGRLPAAPDVLRRLKGQRWMLQAASAEKIGLD</sequence>
<dbReference type="Proteomes" id="UP000593663">
    <property type="component" value="Plasmid p1"/>
</dbReference>
<evidence type="ECO:0000313" key="3">
    <source>
        <dbReference type="Proteomes" id="UP000593663"/>
    </source>
</evidence>
<feature type="domain" description="DUF6915" evidence="1">
    <location>
        <begin position="109"/>
        <end position="207"/>
    </location>
</feature>
<feature type="domain" description="DUF6915" evidence="1">
    <location>
        <begin position="1"/>
        <end position="101"/>
    </location>
</feature>
<geneLocation type="plasmid" evidence="2 3">
    <name>p1</name>
</geneLocation>
<protein>
    <recommendedName>
        <fullName evidence="1">DUF6915 domain-containing protein</fullName>
    </recommendedName>
</protein>
<dbReference type="EMBL" id="CP060037">
    <property type="protein sequence ID" value="QOT74529.1"/>
    <property type="molecule type" value="Genomic_DNA"/>
</dbReference>
<gene>
    <name evidence="2" type="ORF">H5V43_21910</name>
</gene>
<organism evidence="2 3">
    <name type="scientific">Sphingobium fuliginis (strain ATCC 27551)</name>
    <dbReference type="NCBI Taxonomy" id="336203"/>
    <lineage>
        <taxon>Bacteria</taxon>
        <taxon>Pseudomonadati</taxon>
        <taxon>Pseudomonadota</taxon>
        <taxon>Alphaproteobacteria</taxon>
        <taxon>Sphingomonadales</taxon>
        <taxon>Sphingomonadaceae</taxon>
        <taxon>Sphingobium</taxon>
    </lineage>
</organism>
<name>A0A7M2GRL1_SPHSA</name>
<dbReference type="AlphaFoldDB" id="A0A7M2GRL1"/>
<reference evidence="3" key="1">
    <citation type="submission" date="2020-08" db="EMBL/GenBank/DDBJ databases">
        <title>Complete genome sequence of Sphingobium barthaii strain KK22, a high-molecular-weight polycyclic aromatic hydrocarbon-degrading soil bacterium.</title>
        <authorList>
            <person name="Mori J.F."/>
            <person name="Kanaly R.A."/>
        </authorList>
    </citation>
    <scope>NUCLEOTIDE SEQUENCE [LARGE SCALE GENOMIC DNA]</scope>
    <source>
        <strain evidence="3">KK22</strain>
        <plasmid evidence="3">p1</plasmid>
    </source>
</reference>
<dbReference type="Pfam" id="PF21866">
    <property type="entry name" value="DUF6915"/>
    <property type="match status" value="2"/>
</dbReference>
<proteinExistence type="predicted"/>
<keyword evidence="2" id="KW-0614">Plasmid</keyword>
<dbReference type="RefSeq" id="WP_025548989.1">
    <property type="nucleotide sequence ID" value="NZ_BATN01000031.1"/>
</dbReference>
<evidence type="ECO:0000259" key="1">
    <source>
        <dbReference type="Pfam" id="PF21866"/>
    </source>
</evidence>
<evidence type="ECO:0000313" key="2">
    <source>
        <dbReference type="EMBL" id="QOT74529.1"/>
    </source>
</evidence>
<dbReference type="InterPro" id="IPR054061">
    <property type="entry name" value="DUF6915"/>
</dbReference>